<keyword evidence="1" id="KW-0175">Coiled coil</keyword>
<reference evidence="3" key="1">
    <citation type="submission" date="2023-10" db="EMBL/GenBank/DDBJ databases">
        <title>Genome assembly of Pristionchus species.</title>
        <authorList>
            <person name="Yoshida K."/>
            <person name="Sommer R.J."/>
        </authorList>
    </citation>
    <scope>NUCLEOTIDE SEQUENCE</scope>
    <source>
        <strain evidence="3">RS0144</strain>
    </source>
</reference>
<name>A0AAV5TM83_9BILA</name>
<dbReference type="Proteomes" id="UP001432027">
    <property type="component" value="Unassembled WGS sequence"/>
</dbReference>
<evidence type="ECO:0000256" key="2">
    <source>
        <dbReference type="SAM" id="MobiDB-lite"/>
    </source>
</evidence>
<feature type="compositionally biased region" description="Basic and acidic residues" evidence="2">
    <location>
        <begin position="477"/>
        <end position="540"/>
    </location>
</feature>
<evidence type="ECO:0000313" key="4">
    <source>
        <dbReference type="Proteomes" id="UP001432027"/>
    </source>
</evidence>
<organism evidence="3 4">
    <name type="scientific">Pristionchus entomophagus</name>
    <dbReference type="NCBI Taxonomy" id="358040"/>
    <lineage>
        <taxon>Eukaryota</taxon>
        <taxon>Metazoa</taxon>
        <taxon>Ecdysozoa</taxon>
        <taxon>Nematoda</taxon>
        <taxon>Chromadorea</taxon>
        <taxon>Rhabditida</taxon>
        <taxon>Rhabditina</taxon>
        <taxon>Diplogasteromorpha</taxon>
        <taxon>Diplogasteroidea</taxon>
        <taxon>Neodiplogasteridae</taxon>
        <taxon>Pristionchus</taxon>
    </lineage>
</organism>
<feature type="coiled-coil region" evidence="1">
    <location>
        <begin position="216"/>
        <end position="401"/>
    </location>
</feature>
<feature type="region of interest" description="Disordered" evidence="2">
    <location>
        <begin position="687"/>
        <end position="714"/>
    </location>
</feature>
<keyword evidence="4" id="KW-1185">Reference proteome</keyword>
<accession>A0AAV5TM83</accession>
<evidence type="ECO:0000313" key="3">
    <source>
        <dbReference type="EMBL" id="GMS95533.1"/>
    </source>
</evidence>
<sequence>FFQTRVQIWPNYSVMNGLSEKDKRDGMIKELIRLKIANRLMDEEMKRLEPELAKYESSSVHPAARPIQPESVSTMSLTDKTKGIKQDTSKLKVVENDLTALNSQVTALFKDVQTKVIHRDSLFSEIELATSKMSSLTVECTEFEDDSGKIKNSTRSNSEQMASLTNVFQERMKEKFSKLASLKRTKADLDKTFTITQQRIQEFRALNAEYTSKIDVESLAQQKAKLEDMKEKTAQLNEYLVTVTKDEGEALEALTTSITECEQLKQTRDELSRQLEEISAREEQTVTDVEEVKKRVDTAQASIDQLAIKKELLLKNHEILMGERKQLSDSLIDSLKIKKGTAEKKLKDVKKRIEIRDECVLLRKELDAMGKIEALDLSTEIASLKQEIDNTRTNTAKALQDSENYQIAADKCNSEAYAMHIVVRRRRDREAKVFQEKDNIANHLEDEVFNLKKKLRQEKAEKENRLAQETRRLLEKAKEEKERREKGERRKREKEKEEKKKMEKEKMRKMRDEEEKKKKKVREEEEKQAKKKKEEEKTRAMEAILKKNTASAFASRVQQRRKNMEESASIPFADNDGSLMRPPKAHASLPPPPRNVRPRSNQRKPMLIYDDDSSEDDDDDMSDFLMDDSSRVMPKVPEKYDGSPPRMSKRASSLNPFDLSFADVQSSTPLRSQNDPAPAFELSFSQVITSTPLLDKRSKANKKKTRSRGKKKSK</sequence>
<evidence type="ECO:0000256" key="1">
    <source>
        <dbReference type="SAM" id="Coils"/>
    </source>
</evidence>
<dbReference type="EMBL" id="BTSX01000004">
    <property type="protein sequence ID" value="GMS95533.1"/>
    <property type="molecule type" value="Genomic_DNA"/>
</dbReference>
<dbReference type="AlphaFoldDB" id="A0AAV5TM83"/>
<protein>
    <submittedName>
        <fullName evidence="3">Uncharacterized protein</fullName>
    </submittedName>
</protein>
<comment type="caution">
    <text evidence="3">The sequence shown here is derived from an EMBL/GenBank/DDBJ whole genome shotgun (WGS) entry which is preliminary data.</text>
</comment>
<proteinExistence type="predicted"/>
<feature type="non-terminal residue" evidence="3">
    <location>
        <position position="1"/>
    </location>
</feature>
<feature type="compositionally biased region" description="Basic residues" evidence="2">
    <location>
        <begin position="699"/>
        <end position="714"/>
    </location>
</feature>
<feature type="compositionally biased region" description="Acidic residues" evidence="2">
    <location>
        <begin position="609"/>
        <end position="626"/>
    </location>
</feature>
<feature type="region of interest" description="Disordered" evidence="2">
    <location>
        <begin position="477"/>
        <end position="654"/>
    </location>
</feature>
<gene>
    <name evidence="3" type="ORF">PENTCL1PPCAC_17708</name>
</gene>